<sequence>MSARRNVFSIGFEPVSEMLTWRAGDNGPAFTFIDYLDDADGVPRTITWSELDRRARTVAAHLTEVSAPGERVALLCPQNLDYVVGFFGALYAGMIAVPLFAPEVSSHANRLVGALADCDPEVWLTSQAAVPGIRELLDRHAVPRPKQLLSVDTLPEAGFEPVKARSDQAAYLQYTSGSTRSPAGAVITHGALTANVRQAQAAFGADVNSTCVGWLPLFHDMGLVNLLALPAAAGCRSVFTTPFAFVRRPVRWLRMLSQYPDVITAAPNFAFDYAVASLFGKDSSGLDLSRVKVIINGSEPIRAETVANFMAVTGPLGFRPSAHRPSYGLAEATVFVSTTPAGTTLKATTFDRTRLGPGETAVTVADDSDHAAKLVSVGRPVGQDLRIVVDGREVPEGVVGEIWVHGPNVAEGYWRQPERTAETFDGKLIDGTPDAGWLRTGDLGVMYADGLHITGRLKDLIIVDGTNHYPQDIEATVQQAHPAIRRDRLAVFGIERDGQEGPVVVAEHSSNVTIHDDLVNEVKRVVRAAVSRRHDLRLLDIVLVAPGTVSRTSSGKIARSATRRRYLDGGL</sequence>
<dbReference type="InterPro" id="IPR000873">
    <property type="entry name" value="AMP-dep_synth/lig_dom"/>
</dbReference>
<dbReference type="Gene3D" id="3.30.300.30">
    <property type="match status" value="1"/>
</dbReference>
<dbReference type="InterPro" id="IPR042099">
    <property type="entry name" value="ANL_N_sf"/>
</dbReference>
<accession>A0ABS4TNW0</accession>
<dbReference type="RefSeq" id="WP_209643194.1">
    <property type="nucleotide sequence ID" value="NZ_JAGINW010000001.1"/>
</dbReference>
<name>A0ABS4TNW0_9PSEU</name>
<proteinExistence type="inferred from homology"/>
<evidence type="ECO:0000256" key="4">
    <source>
        <dbReference type="ARBA" id="ARBA00023098"/>
    </source>
</evidence>
<dbReference type="SUPFAM" id="SSF56801">
    <property type="entry name" value="Acetyl-CoA synthetase-like"/>
    <property type="match status" value="1"/>
</dbReference>
<protein>
    <submittedName>
        <fullName evidence="7">Fatty acid CoA ligase FadD32</fullName>
    </submittedName>
</protein>
<evidence type="ECO:0000256" key="2">
    <source>
        <dbReference type="ARBA" id="ARBA00022598"/>
    </source>
</evidence>
<dbReference type="PANTHER" id="PTHR22754:SF32">
    <property type="entry name" value="DISCO-INTERACTING PROTEIN 2"/>
    <property type="match status" value="1"/>
</dbReference>
<dbReference type="InterPro" id="IPR045851">
    <property type="entry name" value="AMP-bd_C_sf"/>
</dbReference>
<dbReference type="InterPro" id="IPR025110">
    <property type="entry name" value="AMP-bd_C"/>
</dbReference>
<feature type="domain" description="AMP-binding enzyme C-terminal" evidence="6">
    <location>
        <begin position="459"/>
        <end position="569"/>
    </location>
</feature>
<keyword evidence="2 7" id="KW-0436">Ligase</keyword>
<evidence type="ECO:0000259" key="5">
    <source>
        <dbReference type="Pfam" id="PF00501"/>
    </source>
</evidence>
<comment type="similarity">
    <text evidence="1">Belongs to the ATP-dependent AMP-binding enzyme family.</text>
</comment>
<evidence type="ECO:0000313" key="8">
    <source>
        <dbReference type="Proteomes" id="UP001519332"/>
    </source>
</evidence>
<dbReference type="Proteomes" id="UP001519332">
    <property type="component" value="Unassembled WGS sequence"/>
</dbReference>
<dbReference type="Pfam" id="PF00501">
    <property type="entry name" value="AMP-binding"/>
    <property type="match status" value="1"/>
</dbReference>
<evidence type="ECO:0000313" key="7">
    <source>
        <dbReference type="EMBL" id="MBP2326085.1"/>
    </source>
</evidence>
<dbReference type="Gene3D" id="3.40.50.12780">
    <property type="entry name" value="N-terminal domain of ligase-like"/>
    <property type="match status" value="1"/>
</dbReference>
<keyword evidence="4" id="KW-0443">Lipid metabolism</keyword>
<dbReference type="CDD" id="cd05931">
    <property type="entry name" value="FAAL"/>
    <property type="match status" value="1"/>
</dbReference>
<keyword evidence="3" id="KW-0276">Fatty acid metabolism</keyword>
<dbReference type="EMBL" id="JAGINW010000001">
    <property type="protein sequence ID" value="MBP2326085.1"/>
    <property type="molecule type" value="Genomic_DNA"/>
</dbReference>
<reference evidence="7 8" key="1">
    <citation type="submission" date="2021-03" db="EMBL/GenBank/DDBJ databases">
        <title>Sequencing the genomes of 1000 actinobacteria strains.</title>
        <authorList>
            <person name="Klenk H.-P."/>
        </authorList>
    </citation>
    <scope>NUCLEOTIDE SEQUENCE [LARGE SCALE GENOMIC DNA]</scope>
    <source>
        <strain evidence="7 8">DSM 46670</strain>
    </source>
</reference>
<organism evidence="7 8">
    <name type="scientific">Kibdelosporangium banguiense</name>
    <dbReference type="NCBI Taxonomy" id="1365924"/>
    <lineage>
        <taxon>Bacteria</taxon>
        <taxon>Bacillati</taxon>
        <taxon>Actinomycetota</taxon>
        <taxon>Actinomycetes</taxon>
        <taxon>Pseudonocardiales</taxon>
        <taxon>Pseudonocardiaceae</taxon>
        <taxon>Kibdelosporangium</taxon>
    </lineage>
</organism>
<keyword evidence="8" id="KW-1185">Reference proteome</keyword>
<dbReference type="InterPro" id="IPR040097">
    <property type="entry name" value="FAAL/FAAC"/>
</dbReference>
<evidence type="ECO:0000256" key="3">
    <source>
        <dbReference type="ARBA" id="ARBA00022832"/>
    </source>
</evidence>
<dbReference type="PANTHER" id="PTHR22754">
    <property type="entry name" value="DISCO-INTERACTING PROTEIN 2 DIP2 -RELATED"/>
    <property type="match status" value="1"/>
</dbReference>
<evidence type="ECO:0000259" key="6">
    <source>
        <dbReference type="Pfam" id="PF23024"/>
    </source>
</evidence>
<comment type="caution">
    <text evidence="7">The sequence shown here is derived from an EMBL/GenBank/DDBJ whole genome shotgun (WGS) entry which is preliminary data.</text>
</comment>
<feature type="domain" description="AMP-dependent synthetase/ligase" evidence="5">
    <location>
        <begin position="35"/>
        <end position="414"/>
    </location>
</feature>
<gene>
    <name evidence="7" type="ORF">JOF56_006470</name>
</gene>
<evidence type="ECO:0000256" key="1">
    <source>
        <dbReference type="ARBA" id="ARBA00006432"/>
    </source>
</evidence>
<dbReference type="GO" id="GO:0016874">
    <property type="term" value="F:ligase activity"/>
    <property type="evidence" value="ECO:0007669"/>
    <property type="project" value="UniProtKB-KW"/>
</dbReference>
<dbReference type="Pfam" id="PF23024">
    <property type="entry name" value="AMP-dom_DIP2-like"/>
    <property type="match status" value="1"/>
</dbReference>